<accession>A0A2Z4JD79</accession>
<dbReference type="PANTHER" id="PTHR37017">
    <property type="entry name" value="AB HYDROLASE-1 DOMAIN-CONTAINING PROTEIN-RELATED"/>
    <property type="match status" value="1"/>
</dbReference>
<keyword evidence="3" id="KW-0378">Hydrolase</keyword>
<keyword evidence="1" id="KW-0732">Signal</keyword>
<dbReference type="RefSeq" id="WP_112442919.1">
    <property type="nucleotide sequence ID" value="NZ_CP030074.1"/>
</dbReference>
<reference evidence="4" key="1">
    <citation type="submission" date="2018-06" db="EMBL/GenBank/DDBJ databases">
        <authorList>
            <person name="Li K."/>
        </authorList>
    </citation>
    <scope>NUCLEOTIDE SEQUENCE [LARGE SCALE GENOMIC DNA]</scope>
    <source>
        <strain evidence="4">ZFG47</strain>
        <plasmid evidence="4">unnamed1</plasmid>
    </source>
</reference>
<dbReference type="KEGG" id="scad:DN051_41020"/>
<dbReference type="Gene3D" id="3.40.50.1820">
    <property type="entry name" value="alpha/beta hydrolase"/>
    <property type="match status" value="1"/>
</dbReference>
<dbReference type="SUPFAM" id="SSF53474">
    <property type="entry name" value="alpha/beta-Hydrolases"/>
    <property type="match status" value="1"/>
</dbReference>
<evidence type="ECO:0000259" key="2">
    <source>
        <dbReference type="Pfam" id="PF12697"/>
    </source>
</evidence>
<gene>
    <name evidence="3" type="ORF">DN051_41020</name>
</gene>
<dbReference type="InterPro" id="IPR000073">
    <property type="entry name" value="AB_hydrolase_1"/>
</dbReference>
<feature type="chain" id="PRO_5039105144" evidence="1">
    <location>
        <begin position="37"/>
        <end position="285"/>
    </location>
</feature>
<feature type="signal peptide" evidence="1">
    <location>
        <begin position="1"/>
        <end position="36"/>
    </location>
</feature>
<feature type="domain" description="AB hydrolase-1" evidence="2">
    <location>
        <begin position="53"/>
        <end position="274"/>
    </location>
</feature>
<dbReference type="InterPro" id="IPR052897">
    <property type="entry name" value="Sec-Metab_Biosynth_Hydrolase"/>
</dbReference>
<dbReference type="Proteomes" id="UP000249616">
    <property type="component" value="Plasmid unnamed1"/>
</dbReference>
<dbReference type="GO" id="GO:0016787">
    <property type="term" value="F:hydrolase activity"/>
    <property type="evidence" value="ECO:0007669"/>
    <property type="project" value="UniProtKB-KW"/>
</dbReference>
<name>A0A2Z4JD79_9ACTN</name>
<evidence type="ECO:0000256" key="1">
    <source>
        <dbReference type="SAM" id="SignalP"/>
    </source>
</evidence>
<evidence type="ECO:0000313" key="3">
    <source>
        <dbReference type="EMBL" id="AWW43026.1"/>
    </source>
</evidence>
<keyword evidence="3" id="KW-0614">Plasmid</keyword>
<protein>
    <submittedName>
        <fullName evidence="3">Alpha/beta hydrolase</fullName>
    </submittedName>
</protein>
<organism evidence="3 4">
    <name type="scientific">Streptomyces cadmiisoli</name>
    <dbReference type="NCBI Taxonomy" id="2184053"/>
    <lineage>
        <taxon>Bacteria</taxon>
        <taxon>Bacillati</taxon>
        <taxon>Actinomycetota</taxon>
        <taxon>Actinomycetes</taxon>
        <taxon>Kitasatosporales</taxon>
        <taxon>Streptomycetaceae</taxon>
        <taxon>Streptomyces</taxon>
        <taxon>Streptomyces aurantiacus group</taxon>
    </lineage>
</organism>
<dbReference type="PANTHER" id="PTHR37017:SF11">
    <property type="entry name" value="ESTERASE_LIPASE_THIOESTERASE DOMAIN-CONTAINING PROTEIN"/>
    <property type="match status" value="1"/>
</dbReference>
<dbReference type="Pfam" id="PF12697">
    <property type="entry name" value="Abhydrolase_6"/>
    <property type="match status" value="1"/>
</dbReference>
<proteinExistence type="predicted"/>
<evidence type="ECO:0000313" key="4">
    <source>
        <dbReference type="Proteomes" id="UP000249616"/>
    </source>
</evidence>
<dbReference type="AlphaFoldDB" id="A0A2Z4JD79"/>
<keyword evidence="4" id="KW-1185">Reference proteome</keyword>
<sequence length="285" mass="30065">MNFRTVFRPVRKRVTAAGAAAAVAVLSLAAAASADATSEHRRSEKQPTKKPTVVLVHGAFADSSSWNGVIKRLQRDGYPVVAPANPLRGLASDAEYLDSYLKSVKGPIVLAGHSYGGAVISQAAEGNPDVKALVYIAAFTPEKGESALELSTKYPGSTLPSALNTVSFPLPGGGTGTDLYISTEKFHDQFAADVATPVTDLMAATQRPVAASALEEKATRAAWKTIPSWSLIATRDFNIPPAAQRFMAERAHSRTAEIDASHAVSVSRPDAVARLITKAARSTVR</sequence>
<dbReference type="InterPro" id="IPR029058">
    <property type="entry name" value="AB_hydrolase_fold"/>
</dbReference>
<dbReference type="EMBL" id="CP030074">
    <property type="protein sequence ID" value="AWW43026.1"/>
    <property type="molecule type" value="Genomic_DNA"/>
</dbReference>
<geneLocation type="plasmid" evidence="3 4">
    <name>unnamed1</name>
</geneLocation>